<dbReference type="Gene3D" id="3.40.570.10">
    <property type="entry name" value="Extracellular Endonuclease, subunit A"/>
    <property type="match status" value="1"/>
</dbReference>
<dbReference type="SMART" id="SM00892">
    <property type="entry name" value="Endonuclease_NS"/>
    <property type="match status" value="1"/>
</dbReference>
<feature type="region of interest" description="Disordered" evidence="1">
    <location>
        <begin position="22"/>
        <end position="47"/>
    </location>
</feature>
<dbReference type="PANTHER" id="PTHR21472">
    <property type="entry name" value="ENDONUCLEASE DOMAIN-CONTAINING 1 PROTEIN ENDOD1"/>
    <property type="match status" value="1"/>
</dbReference>
<name>A0A9D3MUW9_ANGAN</name>
<dbReference type="GO" id="GO:0016787">
    <property type="term" value="F:hydrolase activity"/>
    <property type="evidence" value="ECO:0007669"/>
    <property type="project" value="InterPro"/>
</dbReference>
<proteinExistence type="predicted"/>
<feature type="domain" description="DNA/RNA non-specific endonuclease/pyrophosphatase/phosphodiesterase" evidence="3">
    <location>
        <begin position="60"/>
        <end position="277"/>
    </location>
</feature>
<dbReference type="InterPro" id="IPR039015">
    <property type="entry name" value="ENDOD1"/>
</dbReference>
<reference evidence="4" key="1">
    <citation type="submission" date="2021-01" db="EMBL/GenBank/DDBJ databases">
        <title>A chromosome-scale assembly of European eel, Anguilla anguilla.</title>
        <authorList>
            <person name="Henkel C."/>
            <person name="Jong-Raadsen S.A."/>
            <person name="Dufour S."/>
            <person name="Weltzien F.-A."/>
            <person name="Palstra A.P."/>
            <person name="Pelster B."/>
            <person name="Spaink H.P."/>
            <person name="Van Den Thillart G.E."/>
            <person name="Jansen H."/>
            <person name="Zahm M."/>
            <person name="Klopp C."/>
            <person name="Cedric C."/>
            <person name="Louis A."/>
            <person name="Berthelot C."/>
            <person name="Parey E."/>
            <person name="Roest Crollius H."/>
            <person name="Montfort J."/>
            <person name="Robinson-Rechavi M."/>
            <person name="Bucao C."/>
            <person name="Bouchez O."/>
            <person name="Gislard M."/>
            <person name="Lluch J."/>
            <person name="Milhes M."/>
            <person name="Lampietro C."/>
            <person name="Lopez Roques C."/>
            <person name="Donnadieu C."/>
            <person name="Braasch I."/>
            <person name="Desvignes T."/>
            <person name="Postlethwait J."/>
            <person name="Bobe J."/>
            <person name="Guiguen Y."/>
            <person name="Dirks R."/>
        </authorList>
    </citation>
    <scope>NUCLEOTIDE SEQUENCE</scope>
    <source>
        <strain evidence="4">Tag_6206</strain>
        <tissue evidence="4">Liver</tissue>
    </source>
</reference>
<dbReference type="AlphaFoldDB" id="A0A9D3MUW9"/>
<dbReference type="InterPro" id="IPR001604">
    <property type="entry name" value="Endo_G_ENPP1-like_dom"/>
</dbReference>
<feature type="region of interest" description="Disordered" evidence="1">
    <location>
        <begin position="98"/>
        <end position="118"/>
    </location>
</feature>
<feature type="domain" description="ENPP1-3/EXOG-like endonuclease/phosphodiesterase" evidence="2">
    <location>
        <begin position="61"/>
        <end position="282"/>
    </location>
</feature>
<comment type="caution">
    <text evidence="4">The sequence shown here is derived from an EMBL/GenBank/DDBJ whole genome shotgun (WGS) entry which is preliminary data.</text>
</comment>
<dbReference type="GO" id="GO:0003676">
    <property type="term" value="F:nucleic acid binding"/>
    <property type="evidence" value="ECO:0007669"/>
    <property type="project" value="InterPro"/>
</dbReference>
<protein>
    <recommendedName>
        <fullName evidence="6">DNA/RNA non-specific endonuclease domain-containing protein</fullName>
    </recommendedName>
</protein>
<gene>
    <name evidence="4" type="ORF">ANANG_G00071850</name>
</gene>
<dbReference type="EMBL" id="JAFIRN010000003">
    <property type="protein sequence ID" value="KAG5853313.1"/>
    <property type="molecule type" value="Genomic_DNA"/>
</dbReference>
<dbReference type="GO" id="GO:0046872">
    <property type="term" value="F:metal ion binding"/>
    <property type="evidence" value="ECO:0007669"/>
    <property type="project" value="InterPro"/>
</dbReference>
<evidence type="ECO:0000259" key="2">
    <source>
        <dbReference type="SMART" id="SM00477"/>
    </source>
</evidence>
<evidence type="ECO:0000259" key="3">
    <source>
        <dbReference type="SMART" id="SM00892"/>
    </source>
</evidence>
<dbReference type="SUPFAM" id="SSF54060">
    <property type="entry name" value="His-Me finger endonucleases"/>
    <property type="match status" value="1"/>
</dbReference>
<dbReference type="InterPro" id="IPR044925">
    <property type="entry name" value="His-Me_finger_sf"/>
</dbReference>
<evidence type="ECO:0000313" key="5">
    <source>
        <dbReference type="Proteomes" id="UP001044222"/>
    </source>
</evidence>
<organism evidence="4 5">
    <name type="scientific">Anguilla anguilla</name>
    <name type="common">European freshwater eel</name>
    <name type="synonym">Muraena anguilla</name>
    <dbReference type="NCBI Taxonomy" id="7936"/>
    <lineage>
        <taxon>Eukaryota</taxon>
        <taxon>Metazoa</taxon>
        <taxon>Chordata</taxon>
        <taxon>Craniata</taxon>
        <taxon>Vertebrata</taxon>
        <taxon>Euteleostomi</taxon>
        <taxon>Actinopterygii</taxon>
        <taxon>Neopterygii</taxon>
        <taxon>Teleostei</taxon>
        <taxon>Anguilliformes</taxon>
        <taxon>Anguillidae</taxon>
        <taxon>Anguilla</taxon>
    </lineage>
</organism>
<dbReference type="Pfam" id="PF01223">
    <property type="entry name" value="Endonuclease_NS"/>
    <property type="match status" value="1"/>
</dbReference>
<dbReference type="InterPro" id="IPR044929">
    <property type="entry name" value="DNA/RNA_non-sp_Endonuclease_sf"/>
</dbReference>
<evidence type="ECO:0008006" key="6">
    <source>
        <dbReference type="Google" id="ProtNLM"/>
    </source>
</evidence>
<dbReference type="SMART" id="SM00477">
    <property type="entry name" value="NUC"/>
    <property type="match status" value="1"/>
</dbReference>
<dbReference type="Proteomes" id="UP001044222">
    <property type="component" value="Unassembled WGS sequence"/>
</dbReference>
<accession>A0A9D3MUW9</accession>
<keyword evidence="5" id="KW-1185">Reference proteome</keyword>
<evidence type="ECO:0000313" key="4">
    <source>
        <dbReference type="EMBL" id="KAG5853313.1"/>
    </source>
</evidence>
<evidence type="ECO:0000256" key="1">
    <source>
        <dbReference type="SAM" id="MobiDB-lite"/>
    </source>
</evidence>
<dbReference type="InterPro" id="IPR020821">
    <property type="entry name" value="ENPP1-3/EXOG-like_nuc-like"/>
</dbReference>
<dbReference type="PANTHER" id="PTHR21472:SF19">
    <property type="entry name" value="ZGC:172339"/>
    <property type="match status" value="1"/>
</dbReference>
<sequence length="296" mass="32693">MGTGGGPWRCSCSRRARWWGGAGERRGAPDPGVPGVPLQGHGARGPGVPSLRRICQRYGGRARYVTLYDTADRVPVYSAYTFKRSDGERRANAPWMFEPQLSAPSGSREMQPMGRGEASRSLEDAQAVLEDYDDAAGYERGQLNPDEHQADPGDKAATYALTNAVPQAREFRAGPWAEQLHAVRRRLNNYCRGVAYVVTGVTGAGHAIRRQSADRVAVPACMWSAYCCVDFDRSAPYEERHKLPAFAHYGLNDRRNNQVSEVPVGKLEEFLKGSTYVEKSFRIFADDCVPPPSVRP</sequence>